<comment type="similarity">
    <text evidence="2 11">Belongs to the sodium:solute symporter (SSF) (TC 2.A.21) family.</text>
</comment>
<evidence type="ECO:0000256" key="7">
    <source>
        <dbReference type="ARBA" id="ARBA00023053"/>
    </source>
</evidence>
<dbReference type="GO" id="GO:0015293">
    <property type="term" value="F:symporter activity"/>
    <property type="evidence" value="ECO:0007669"/>
    <property type="project" value="TreeGrafter"/>
</dbReference>
<evidence type="ECO:0000256" key="9">
    <source>
        <dbReference type="ARBA" id="ARBA00023136"/>
    </source>
</evidence>
<comment type="subcellular location">
    <subcellularLocation>
        <location evidence="1">Cell membrane</location>
        <topology evidence="1">Multi-pass membrane protein</topology>
    </subcellularLocation>
</comment>
<evidence type="ECO:0000256" key="3">
    <source>
        <dbReference type="ARBA" id="ARBA00022448"/>
    </source>
</evidence>
<keyword evidence="3" id="KW-0813">Transport</keyword>
<reference evidence="14" key="1">
    <citation type="submission" date="2025-08" db="UniProtKB">
        <authorList>
            <consortium name="RefSeq"/>
        </authorList>
    </citation>
    <scope>IDENTIFICATION</scope>
</reference>
<evidence type="ECO:0000256" key="10">
    <source>
        <dbReference type="ARBA" id="ARBA00023201"/>
    </source>
</evidence>
<evidence type="ECO:0000256" key="1">
    <source>
        <dbReference type="ARBA" id="ARBA00004651"/>
    </source>
</evidence>
<evidence type="ECO:0000256" key="2">
    <source>
        <dbReference type="ARBA" id="ARBA00006434"/>
    </source>
</evidence>
<keyword evidence="9 12" id="KW-0472">Membrane</keyword>
<dbReference type="InterPro" id="IPR051163">
    <property type="entry name" value="Sodium:Solute_Symporter_SSF"/>
</dbReference>
<dbReference type="Pfam" id="PF00474">
    <property type="entry name" value="SSF"/>
    <property type="match status" value="1"/>
</dbReference>
<dbReference type="InterPro" id="IPR001734">
    <property type="entry name" value="Na/solute_symporter"/>
</dbReference>
<evidence type="ECO:0000256" key="11">
    <source>
        <dbReference type="RuleBase" id="RU362091"/>
    </source>
</evidence>
<keyword evidence="4" id="KW-1003">Cell membrane</keyword>
<keyword evidence="6 12" id="KW-1133">Transmembrane helix</keyword>
<accession>A0AAJ6VZ85</accession>
<feature type="transmembrane region" description="Helical" evidence="12">
    <location>
        <begin position="134"/>
        <end position="154"/>
    </location>
</feature>
<evidence type="ECO:0000256" key="5">
    <source>
        <dbReference type="ARBA" id="ARBA00022692"/>
    </source>
</evidence>
<dbReference type="KEGG" id="goe:100908323"/>
<evidence type="ECO:0000256" key="12">
    <source>
        <dbReference type="SAM" id="Phobius"/>
    </source>
</evidence>
<evidence type="ECO:0000256" key="8">
    <source>
        <dbReference type="ARBA" id="ARBA00023065"/>
    </source>
</evidence>
<dbReference type="Gene3D" id="1.20.1730.10">
    <property type="entry name" value="Sodium/glucose cotransporter"/>
    <property type="match status" value="1"/>
</dbReference>
<dbReference type="GeneID" id="100908323"/>
<dbReference type="Proteomes" id="UP000694867">
    <property type="component" value="Unplaced"/>
</dbReference>
<gene>
    <name evidence="14" type="primary">LOC100908323</name>
</gene>
<dbReference type="GO" id="GO:0005886">
    <property type="term" value="C:plasma membrane"/>
    <property type="evidence" value="ECO:0007669"/>
    <property type="project" value="UniProtKB-SubCell"/>
</dbReference>
<protein>
    <submittedName>
        <fullName evidence="14">Sodium-dependent multivitamin transporter-like</fullName>
    </submittedName>
</protein>
<evidence type="ECO:0000313" key="13">
    <source>
        <dbReference type="Proteomes" id="UP000694867"/>
    </source>
</evidence>
<dbReference type="PROSITE" id="PS50283">
    <property type="entry name" value="NA_SOLUT_SYMP_3"/>
    <property type="match status" value="1"/>
</dbReference>
<feature type="transmembrane region" description="Helical" evidence="12">
    <location>
        <begin position="60"/>
        <end position="77"/>
    </location>
</feature>
<feature type="transmembrane region" description="Helical" evidence="12">
    <location>
        <begin position="89"/>
        <end position="113"/>
    </location>
</feature>
<keyword evidence="13" id="KW-1185">Reference proteome</keyword>
<keyword evidence="10" id="KW-0739">Sodium transport</keyword>
<evidence type="ECO:0000256" key="6">
    <source>
        <dbReference type="ARBA" id="ARBA00022989"/>
    </source>
</evidence>
<keyword evidence="8" id="KW-0406">Ion transport</keyword>
<dbReference type="PANTHER" id="PTHR42985">
    <property type="entry name" value="SODIUM-COUPLED MONOCARBOXYLATE TRANSPORTER"/>
    <property type="match status" value="1"/>
</dbReference>
<dbReference type="GO" id="GO:0006814">
    <property type="term" value="P:sodium ion transport"/>
    <property type="evidence" value="ECO:0007669"/>
    <property type="project" value="UniProtKB-KW"/>
</dbReference>
<evidence type="ECO:0000313" key="14">
    <source>
        <dbReference type="RefSeq" id="XP_003746728.1"/>
    </source>
</evidence>
<dbReference type="RefSeq" id="XP_003746728.1">
    <property type="nucleotide sequence ID" value="XM_003746680.1"/>
</dbReference>
<feature type="transmembrane region" description="Helical" evidence="12">
    <location>
        <begin position="166"/>
        <end position="184"/>
    </location>
</feature>
<feature type="transmembrane region" description="Helical" evidence="12">
    <location>
        <begin position="196"/>
        <end position="213"/>
    </location>
</feature>
<proteinExistence type="inferred from homology"/>
<dbReference type="PANTHER" id="PTHR42985:SF40">
    <property type="entry name" value="LD47995P-RELATED"/>
    <property type="match status" value="1"/>
</dbReference>
<organism evidence="13 14">
    <name type="scientific">Galendromus occidentalis</name>
    <name type="common">western predatory mite</name>
    <dbReference type="NCBI Taxonomy" id="34638"/>
    <lineage>
        <taxon>Eukaryota</taxon>
        <taxon>Metazoa</taxon>
        <taxon>Ecdysozoa</taxon>
        <taxon>Arthropoda</taxon>
        <taxon>Chelicerata</taxon>
        <taxon>Arachnida</taxon>
        <taxon>Acari</taxon>
        <taxon>Parasitiformes</taxon>
        <taxon>Mesostigmata</taxon>
        <taxon>Gamasina</taxon>
        <taxon>Phytoseioidea</taxon>
        <taxon>Phytoseiidae</taxon>
        <taxon>Typhlodrominae</taxon>
        <taxon>Galendromus</taxon>
    </lineage>
</organism>
<sequence>MDFTLVNASELLTRFTYYDYAVFIVMLMFSGALGLYCAFSGGPQNTIRQLLVADGQLPPVLVSTSLMASFISASFILGNVAEIHQHGTMYFLTVLSYCISIPVTAHLFMPVFYRSGTLTCYEYLELRFNRILRCAAVACYLVQMFMYIAIQLYAPALALSNVTGMKLWTAVIAIGAVCTVYTSVGGIKAVVYTDSFQALCMIIALLVVVILGIDEVGGLAHIWDVANKGGRIRFDE</sequence>
<feature type="transmembrane region" description="Helical" evidence="12">
    <location>
        <begin position="20"/>
        <end position="39"/>
    </location>
</feature>
<name>A0AAJ6VZ85_9ACAR</name>
<dbReference type="AlphaFoldDB" id="A0AAJ6VZ85"/>
<dbReference type="InterPro" id="IPR038377">
    <property type="entry name" value="Na/Glc_symporter_sf"/>
</dbReference>
<keyword evidence="7" id="KW-0915">Sodium</keyword>
<evidence type="ECO:0000256" key="4">
    <source>
        <dbReference type="ARBA" id="ARBA00022475"/>
    </source>
</evidence>
<keyword evidence="5 12" id="KW-0812">Transmembrane</keyword>